<accession>A0A8J7QK40</accession>
<proteinExistence type="predicted"/>
<gene>
    <name evidence="2" type="ORF">J3U88_28365</name>
</gene>
<evidence type="ECO:0000313" key="2">
    <source>
        <dbReference type="EMBL" id="MBO1322421.1"/>
    </source>
</evidence>
<evidence type="ECO:0000256" key="1">
    <source>
        <dbReference type="SAM" id="MobiDB-lite"/>
    </source>
</evidence>
<organism evidence="2 3">
    <name type="scientific">Acanthopleuribacter pedis</name>
    <dbReference type="NCBI Taxonomy" id="442870"/>
    <lineage>
        <taxon>Bacteria</taxon>
        <taxon>Pseudomonadati</taxon>
        <taxon>Acidobacteriota</taxon>
        <taxon>Holophagae</taxon>
        <taxon>Acanthopleuribacterales</taxon>
        <taxon>Acanthopleuribacteraceae</taxon>
        <taxon>Acanthopleuribacter</taxon>
    </lineage>
</organism>
<dbReference type="RefSeq" id="WP_207862394.1">
    <property type="nucleotide sequence ID" value="NZ_JAFREP010000035.1"/>
</dbReference>
<dbReference type="AlphaFoldDB" id="A0A8J7QK40"/>
<feature type="compositionally biased region" description="Basic residues" evidence="1">
    <location>
        <begin position="17"/>
        <end position="34"/>
    </location>
</feature>
<reference evidence="2" key="1">
    <citation type="submission" date="2021-03" db="EMBL/GenBank/DDBJ databases">
        <authorList>
            <person name="Wang G."/>
        </authorList>
    </citation>
    <scope>NUCLEOTIDE SEQUENCE</scope>
    <source>
        <strain evidence="2">KCTC 12899</strain>
    </source>
</reference>
<dbReference type="Proteomes" id="UP000664417">
    <property type="component" value="Unassembled WGS sequence"/>
</dbReference>
<sequence>MNALVVKYLMLPIKIAKKPGVKPAKKDRPRHFSQKTKAEKRQNRRGNAPPPAFVSSGKTAQNKPFTRLLQRFIKRNATK</sequence>
<evidence type="ECO:0000313" key="3">
    <source>
        <dbReference type="Proteomes" id="UP000664417"/>
    </source>
</evidence>
<dbReference type="EMBL" id="JAFREP010000035">
    <property type="protein sequence ID" value="MBO1322421.1"/>
    <property type="molecule type" value="Genomic_DNA"/>
</dbReference>
<protein>
    <submittedName>
        <fullName evidence="2">Uncharacterized protein</fullName>
    </submittedName>
</protein>
<comment type="caution">
    <text evidence="2">The sequence shown here is derived from an EMBL/GenBank/DDBJ whole genome shotgun (WGS) entry which is preliminary data.</text>
</comment>
<feature type="region of interest" description="Disordered" evidence="1">
    <location>
        <begin position="17"/>
        <end position="64"/>
    </location>
</feature>
<keyword evidence="3" id="KW-1185">Reference proteome</keyword>
<name>A0A8J7QK40_9BACT</name>